<accession>A0A974H1K3</accession>
<evidence type="ECO:0000313" key="2">
    <source>
        <dbReference type="Proteomes" id="UP000694892"/>
    </source>
</evidence>
<evidence type="ECO:0000313" key="1">
    <source>
        <dbReference type="EMBL" id="OCT61549.1"/>
    </source>
</evidence>
<gene>
    <name evidence="1" type="ORF">XELAEV_18047576mg</name>
</gene>
<dbReference type="EMBL" id="CM004483">
    <property type="protein sequence ID" value="OCT61549.1"/>
    <property type="molecule type" value="Genomic_DNA"/>
</dbReference>
<sequence length="123" mass="13535">MRPEAVKWPLRSLTRPSDRTVYFRLILGSYYVLPPPQSAGAMFSLRSGMKKGRVAAVACNGGSHPGAHRELGNKPLCVRETPLCRYVCAFPAHYCLAVCNCASNTLICYLHNSALYLTQSCVL</sequence>
<organism evidence="1 2">
    <name type="scientific">Xenopus laevis</name>
    <name type="common">African clawed frog</name>
    <dbReference type="NCBI Taxonomy" id="8355"/>
    <lineage>
        <taxon>Eukaryota</taxon>
        <taxon>Metazoa</taxon>
        <taxon>Chordata</taxon>
        <taxon>Craniata</taxon>
        <taxon>Vertebrata</taxon>
        <taxon>Euteleostomi</taxon>
        <taxon>Amphibia</taxon>
        <taxon>Batrachia</taxon>
        <taxon>Anura</taxon>
        <taxon>Pipoidea</taxon>
        <taxon>Pipidae</taxon>
        <taxon>Xenopodinae</taxon>
        <taxon>Xenopus</taxon>
        <taxon>Xenopus</taxon>
    </lineage>
</organism>
<dbReference type="AlphaFoldDB" id="A0A974H1K3"/>
<proteinExistence type="predicted"/>
<protein>
    <submittedName>
        <fullName evidence="1">Uncharacterized protein</fullName>
    </submittedName>
</protein>
<dbReference type="Proteomes" id="UP000694892">
    <property type="component" value="Chromosome 9_10S"/>
</dbReference>
<reference evidence="2" key="1">
    <citation type="journal article" date="2016" name="Nature">
        <title>Genome evolution in the allotetraploid frog Xenopus laevis.</title>
        <authorList>
            <person name="Session A.M."/>
            <person name="Uno Y."/>
            <person name="Kwon T."/>
            <person name="Chapman J.A."/>
            <person name="Toyoda A."/>
            <person name="Takahashi S."/>
            <person name="Fukui A."/>
            <person name="Hikosaka A."/>
            <person name="Suzuki A."/>
            <person name="Kondo M."/>
            <person name="van Heeringen S.J."/>
            <person name="Quigley I."/>
            <person name="Heinz S."/>
            <person name="Ogino H."/>
            <person name="Ochi H."/>
            <person name="Hellsten U."/>
            <person name="Lyons J.B."/>
            <person name="Simakov O."/>
            <person name="Putnam N."/>
            <person name="Stites J."/>
            <person name="Kuroki Y."/>
            <person name="Tanaka T."/>
            <person name="Michiue T."/>
            <person name="Watanabe M."/>
            <person name="Bogdanovic O."/>
            <person name="Lister R."/>
            <person name="Georgiou G."/>
            <person name="Paranjpe S.S."/>
            <person name="van Kruijsbergen I."/>
            <person name="Shu S."/>
            <person name="Carlson J."/>
            <person name="Kinoshita T."/>
            <person name="Ohta Y."/>
            <person name="Mawaribuchi S."/>
            <person name="Jenkins J."/>
            <person name="Grimwood J."/>
            <person name="Schmutz J."/>
            <person name="Mitros T."/>
            <person name="Mozaffari S.V."/>
            <person name="Suzuki Y."/>
            <person name="Haramoto Y."/>
            <person name="Yamamoto T.S."/>
            <person name="Takagi C."/>
            <person name="Heald R."/>
            <person name="Miller K."/>
            <person name="Haudenschild C."/>
            <person name="Kitzman J."/>
            <person name="Nakayama T."/>
            <person name="Izutsu Y."/>
            <person name="Robert J."/>
            <person name="Fortriede J."/>
            <person name="Burns K."/>
            <person name="Lotay V."/>
            <person name="Karimi K."/>
            <person name="Yasuoka Y."/>
            <person name="Dichmann D.S."/>
            <person name="Flajnik M.F."/>
            <person name="Houston D.W."/>
            <person name="Shendure J."/>
            <person name="DuPasquier L."/>
            <person name="Vize P.D."/>
            <person name="Zorn A.M."/>
            <person name="Ito M."/>
            <person name="Marcotte E.M."/>
            <person name="Wallingford J.B."/>
            <person name="Ito Y."/>
            <person name="Asashima M."/>
            <person name="Ueno N."/>
            <person name="Matsuda Y."/>
            <person name="Veenstra G.J."/>
            <person name="Fujiyama A."/>
            <person name="Harland R.M."/>
            <person name="Taira M."/>
            <person name="Rokhsar D.S."/>
        </authorList>
    </citation>
    <scope>NUCLEOTIDE SEQUENCE [LARGE SCALE GENOMIC DNA]</scope>
    <source>
        <strain evidence="2">J</strain>
    </source>
</reference>
<name>A0A974H1K3_XENLA</name>